<evidence type="ECO:0000256" key="1">
    <source>
        <dbReference type="ARBA" id="ARBA00004072"/>
    </source>
</evidence>
<dbReference type="InterPro" id="IPR005824">
    <property type="entry name" value="KOW"/>
</dbReference>
<dbReference type="SUPFAM" id="SSF50104">
    <property type="entry name" value="Translation proteins SH3-like domain"/>
    <property type="match status" value="1"/>
</dbReference>
<keyword evidence="10" id="KW-0694">RNA-binding</keyword>
<dbReference type="EMBL" id="MK561360">
    <property type="protein sequence ID" value="QDH81830.1"/>
    <property type="molecule type" value="Genomic_DNA"/>
</dbReference>
<dbReference type="InterPro" id="IPR041988">
    <property type="entry name" value="Ribosomal_uL24_KOW"/>
</dbReference>
<dbReference type="GO" id="GO:1990904">
    <property type="term" value="C:ribonucleoprotein complex"/>
    <property type="evidence" value="ECO:0007669"/>
    <property type="project" value="UniProtKB-KW"/>
</dbReference>
<dbReference type="GO" id="GO:0006412">
    <property type="term" value="P:translation"/>
    <property type="evidence" value="ECO:0007669"/>
    <property type="project" value="UniProtKB-UniRule"/>
</dbReference>
<proteinExistence type="inferred from homology"/>
<evidence type="ECO:0000259" key="11">
    <source>
        <dbReference type="SMART" id="SM00739"/>
    </source>
</evidence>
<dbReference type="Pfam" id="PF17136">
    <property type="entry name" value="ribosomal_L24"/>
    <property type="match status" value="1"/>
</dbReference>
<comment type="similarity">
    <text evidence="3 10">Belongs to the universal ribosomal protein uL24 family.</text>
</comment>
<evidence type="ECO:0000256" key="3">
    <source>
        <dbReference type="ARBA" id="ARBA00010618"/>
    </source>
</evidence>
<name>A0A514CPV1_9STRA</name>
<evidence type="ECO:0000256" key="10">
    <source>
        <dbReference type="HAMAP-Rule" id="MF_01326"/>
    </source>
</evidence>
<evidence type="ECO:0000256" key="7">
    <source>
        <dbReference type="ARBA" id="ARBA00022980"/>
    </source>
</evidence>
<comment type="subcellular location">
    <subcellularLocation>
        <location evidence="2 10">Plastid</location>
        <location evidence="2 10">Chloroplast</location>
    </subcellularLocation>
</comment>
<protein>
    <recommendedName>
        <fullName evidence="9 10">Large ribosomal subunit protein uL24c</fullName>
    </recommendedName>
</protein>
<evidence type="ECO:0000256" key="8">
    <source>
        <dbReference type="ARBA" id="ARBA00023274"/>
    </source>
</evidence>
<dbReference type="GO" id="GO:0003735">
    <property type="term" value="F:structural constituent of ribosome"/>
    <property type="evidence" value="ECO:0007669"/>
    <property type="project" value="InterPro"/>
</dbReference>
<feature type="domain" description="KOW" evidence="11">
    <location>
        <begin position="3"/>
        <end position="30"/>
    </location>
</feature>
<evidence type="ECO:0000256" key="2">
    <source>
        <dbReference type="ARBA" id="ARBA00004229"/>
    </source>
</evidence>
<geneLocation type="chloroplast" evidence="12"/>
<dbReference type="InterPro" id="IPR008991">
    <property type="entry name" value="Translation_prot_SH3-like_sf"/>
</dbReference>
<evidence type="ECO:0000256" key="5">
    <source>
        <dbReference type="ARBA" id="ARBA00022528"/>
    </source>
</evidence>
<dbReference type="GO" id="GO:0005840">
    <property type="term" value="C:ribosome"/>
    <property type="evidence" value="ECO:0007669"/>
    <property type="project" value="UniProtKB-KW"/>
</dbReference>
<dbReference type="PANTHER" id="PTHR12903">
    <property type="entry name" value="MITOCHONDRIAL RIBOSOMAL PROTEIN L24"/>
    <property type="match status" value="1"/>
</dbReference>
<dbReference type="NCBIfam" id="TIGR01079">
    <property type="entry name" value="rplX_bact"/>
    <property type="match status" value="1"/>
</dbReference>
<evidence type="ECO:0000256" key="6">
    <source>
        <dbReference type="ARBA" id="ARBA00022640"/>
    </source>
</evidence>
<dbReference type="Gene3D" id="2.30.30.30">
    <property type="match status" value="1"/>
</dbReference>
<organism evidence="12">
    <name type="scientific">Rhizochromulina marina</name>
    <dbReference type="NCBI Taxonomy" id="1034831"/>
    <lineage>
        <taxon>Eukaryota</taxon>
        <taxon>Sar</taxon>
        <taxon>Stramenopiles</taxon>
        <taxon>Ochrophyta</taxon>
        <taxon>Dictyochophyceae</taxon>
        <taxon>Rhizochromulinales</taxon>
        <taxon>Rhizochromulina</taxon>
    </lineage>
</organism>
<dbReference type="Pfam" id="PF00467">
    <property type="entry name" value="KOW"/>
    <property type="match status" value="1"/>
</dbReference>
<evidence type="ECO:0000313" key="12">
    <source>
        <dbReference type="EMBL" id="QDH81830.1"/>
    </source>
</evidence>
<keyword evidence="8 10" id="KW-0687">Ribonucleoprotein</keyword>
<keyword evidence="7 10" id="KW-0689">Ribosomal protein</keyword>
<evidence type="ECO:0000256" key="4">
    <source>
        <dbReference type="ARBA" id="ARBA00011838"/>
    </source>
</evidence>
<sequence length="101" mass="11338">MKNLKIGDRVKVISGQEKGKITKIKSLIRKKGKVVLENTNTRIKHTKPAKTNEAGKIIQFEAPIDASNVMICNEDGIVSRIELSFENGKKQRRAKKPNVKL</sequence>
<dbReference type="HAMAP" id="MF_01326_B">
    <property type="entry name" value="Ribosomal_uL24_B"/>
    <property type="match status" value="1"/>
</dbReference>
<dbReference type="InterPro" id="IPR057264">
    <property type="entry name" value="Ribosomal_uL24_C"/>
</dbReference>
<dbReference type="SMART" id="SM00739">
    <property type="entry name" value="KOW"/>
    <property type="match status" value="1"/>
</dbReference>
<dbReference type="GeneID" id="40865429"/>
<dbReference type="AlphaFoldDB" id="A0A514CPV1"/>
<dbReference type="GO" id="GO:0019843">
    <property type="term" value="F:rRNA binding"/>
    <property type="evidence" value="ECO:0007669"/>
    <property type="project" value="UniProtKB-UniRule"/>
</dbReference>
<reference evidence="12" key="1">
    <citation type="submission" date="2019-02" db="EMBL/GenBank/DDBJ databases">
        <title>Dictyochophyceae plastid genomes reveal unusual variability of their organisation.</title>
        <authorList>
            <person name="Han K.Y."/>
            <person name="Maciszewski K."/>
            <person name="Graf L."/>
            <person name="Andersen R.A."/>
            <person name="Karnkowska A."/>
            <person name="Yoon H.S."/>
        </authorList>
    </citation>
    <scope>NUCLEOTIDE SEQUENCE</scope>
</reference>
<dbReference type="GO" id="GO:0009507">
    <property type="term" value="C:chloroplast"/>
    <property type="evidence" value="ECO:0007669"/>
    <property type="project" value="UniProtKB-SubCell"/>
</dbReference>
<comment type="subunit">
    <text evidence="4 10">Part of the 50S ribosomal subunit.</text>
</comment>
<dbReference type="InterPro" id="IPR003256">
    <property type="entry name" value="Ribosomal_uL24"/>
</dbReference>
<keyword evidence="5 12" id="KW-0150">Chloroplast</keyword>
<accession>A0A514CPV1</accession>
<dbReference type="InterPro" id="IPR014722">
    <property type="entry name" value="Rib_uL2_dom2"/>
</dbReference>
<dbReference type="CDD" id="cd06089">
    <property type="entry name" value="KOW_RPL26"/>
    <property type="match status" value="1"/>
</dbReference>
<keyword evidence="10" id="KW-0699">rRNA-binding</keyword>
<keyword evidence="6 12" id="KW-0934">Plastid</keyword>
<gene>
    <name evidence="10 12" type="primary">rpl24</name>
</gene>
<comment type="function">
    <text evidence="1 10">One of two assembly initiator proteins, it binds directly to the 5'-end of the 23S rRNA, where it nucleates assembly of the 50S subunit.</text>
</comment>
<dbReference type="RefSeq" id="YP_009674979.1">
    <property type="nucleotide sequence ID" value="NC_043890.1"/>
</dbReference>
<evidence type="ECO:0000256" key="9">
    <source>
        <dbReference type="ARBA" id="ARBA00035282"/>
    </source>
</evidence>